<name>A0A0B0M5N2_GOSAR</name>
<keyword evidence="2" id="KW-1185">Reference proteome</keyword>
<proteinExistence type="predicted"/>
<evidence type="ECO:0000313" key="2">
    <source>
        <dbReference type="Proteomes" id="UP000032142"/>
    </source>
</evidence>
<dbReference type="EMBL" id="JRRC01001558">
    <property type="protein sequence ID" value="KHF97272.1"/>
    <property type="molecule type" value="Genomic_DNA"/>
</dbReference>
<sequence>MFLLLVLNVLPMVKVLHFLWILHSLCE</sequence>
<organism evidence="1 2">
    <name type="scientific">Gossypium arboreum</name>
    <name type="common">Tree cotton</name>
    <name type="synonym">Gossypium nanking</name>
    <dbReference type="NCBI Taxonomy" id="29729"/>
    <lineage>
        <taxon>Eukaryota</taxon>
        <taxon>Viridiplantae</taxon>
        <taxon>Streptophyta</taxon>
        <taxon>Embryophyta</taxon>
        <taxon>Tracheophyta</taxon>
        <taxon>Spermatophyta</taxon>
        <taxon>Magnoliopsida</taxon>
        <taxon>eudicotyledons</taxon>
        <taxon>Gunneridae</taxon>
        <taxon>Pentapetalae</taxon>
        <taxon>rosids</taxon>
        <taxon>malvids</taxon>
        <taxon>Malvales</taxon>
        <taxon>Malvaceae</taxon>
        <taxon>Malvoideae</taxon>
        <taxon>Gossypium</taxon>
    </lineage>
</organism>
<gene>
    <name evidence="1" type="ORF">F383_36686</name>
</gene>
<dbReference type="AlphaFoldDB" id="A0A0B0M5N2"/>
<protein>
    <submittedName>
        <fullName evidence="1">Uncharacterized protein</fullName>
    </submittedName>
</protein>
<evidence type="ECO:0000313" key="1">
    <source>
        <dbReference type="EMBL" id="KHF97272.1"/>
    </source>
</evidence>
<accession>A0A0B0M5N2</accession>
<comment type="caution">
    <text evidence="1">The sequence shown here is derived from an EMBL/GenBank/DDBJ whole genome shotgun (WGS) entry which is preliminary data.</text>
</comment>
<reference evidence="2" key="1">
    <citation type="submission" date="2014-09" db="EMBL/GenBank/DDBJ databases">
        <authorList>
            <person name="Mudge J."/>
            <person name="Ramaraj T."/>
            <person name="Lindquist I.E."/>
            <person name="Bharti A.K."/>
            <person name="Sundararajan A."/>
            <person name="Cameron C.T."/>
            <person name="Woodward J.E."/>
            <person name="May G.D."/>
            <person name="Brubaker C."/>
            <person name="Broadhvest J."/>
            <person name="Wilkins T.A."/>
        </authorList>
    </citation>
    <scope>NUCLEOTIDE SEQUENCE</scope>
    <source>
        <strain evidence="2">cv. AKA8401</strain>
    </source>
</reference>
<dbReference type="Proteomes" id="UP000032142">
    <property type="component" value="Unassembled WGS sequence"/>
</dbReference>